<dbReference type="EMBL" id="CP007514">
    <property type="protein sequence ID" value="AHY46614.1"/>
    <property type="molecule type" value="Genomic_DNA"/>
</dbReference>
<evidence type="ECO:0000259" key="4">
    <source>
        <dbReference type="PROSITE" id="PS50011"/>
    </source>
</evidence>
<dbReference type="InterPro" id="IPR050154">
    <property type="entry name" value="UbiB_kinase"/>
</dbReference>
<gene>
    <name evidence="5" type="ORF">RradSPS_1331</name>
    <name evidence="6" type="ORF">SIL72_08270</name>
</gene>
<dbReference type="STRING" id="42256.RradSPS_1331"/>
<dbReference type="Proteomes" id="UP001281130">
    <property type="component" value="Unassembled WGS sequence"/>
</dbReference>
<dbReference type="SMART" id="SM00220">
    <property type="entry name" value="S_TKc"/>
    <property type="match status" value="1"/>
</dbReference>
<dbReference type="SUPFAM" id="SSF56112">
    <property type="entry name" value="Protein kinase-like (PK-like)"/>
    <property type="match status" value="1"/>
</dbReference>
<dbReference type="GO" id="GO:0004672">
    <property type="term" value="F:protein kinase activity"/>
    <property type="evidence" value="ECO:0007669"/>
    <property type="project" value="InterPro"/>
</dbReference>
<dbReference type="AlphaFoldDB" id="A0A023X3J3"/>
<dbReference type="InterPro" id="IPR000719">
    <property type="entry name" value="Prot_kinase_dom"/>
</dbReference>
<dbReference type="PATRIC" id="fig|42256.3.peg.1348"/>
<dbReference type="PANTHER" id="PTHR10566">
    <property type="entry name" value="CHAPERONE-ACTIVITY OF BC1 COMPLEX CABC1 -RELATED"/>
    <property type="match status" value="1"/>
</dbReference>
<dbReference type="eggNOG" id="COG0661">
    <property type="taxonomic scope" value="Bacteria"/>
</dbReference>
<dbReference type="GO" id="GO:0005524">
    <property type="term" value="F:ATP binding"/>
    <property type="evidence" value="ECO:0007669"/>
    <property type="project" value="InterPro"/>
</dbReference>
<keyword evidence="5" id="KW-0418">Kinase</keyword>
<dbReference type="InterPro" id="IPR011009">
    <property type="entry name" value="Kinase-like_dom_sf"/>
</dbReference>
<dbReference type="RefSeq" id="WP_038681549.1">
    <property type="nucleotide sequence ID" value="NZ_CP007514.1"/>
</dbReference>
<dbReference type="Pfam" id="PF03109">
    <property type="entry name" value="ABC1"/>
    <property type="match status" value="1"/>
</dbReference>
<sequence length="567" mass="63307">MSGPTFRTDDPAEMGAGVRDRSSGNLRRFSQIGRVLFRHGFGFVFDARRGSRESKGVREVLAPNFGVRFRRALEDLGPTFVKFGQLLSTRPDVVPENILSELQRLQDTASPMPFETVERLLARELRAPVGEVFEELDPVPLGSASIGQVHRAVLKGGETVAIKVQRPNARRRVESDLSLMRDFAAFIDRRLGERLVLDVRGLVDEFEGVIRRELDYTAEARAARRFALNFEGTPVVIPRIYTGLSTRRLLVMEYVRGTRFHDIRPLDLRPSERRRVAEMGAEAIFEMAFEHGFFHGDPHPGNLILTPEGNLALLDFGMVGFLSRGDVEALSRLFISVINRDAAAALRGLESLGVRYPTEVRGDLIQNIGEFLHKYSGLSVGEVTLGQALSELISIARRYRLRLPPVFPLLAKALITAEGLARSIDPTINVYEVARPYTRRLLLERFRPENVRESAEERAFEYARYFEAYPEQLRQIMAEVSDGELEVRLRHGGLDELVGEVDVLANRLVFAVVTGALLIGSSMLGAFDLGGPTVPYIGISVVSFLGFSLSVLLGMVVIVSIFRSDRL</sequence>
<reference evidence="6" key="2">
    <citation type="submission" date="2023-11" db="EMBL/GenBank/DDBJ databases">
        <title>MicrobeMod: A computational toolkit for identifying prokaryotic methylation and restriction-modification with nanopore sequencing.</title>
        <authorList>
            <person name="Crits-Christoph A."/>
            <person name="Kang S.C."/>
            <person name="Lee H."/>
            <person name="Ostrov N."/>
        </authorList>
    </citation>
    <scope>NUCLEOTIDE SEQUENCE</scope>
    <source>
        <strain evidence="6">ATCC 51242</strain>
    </source>
</reference>
<keyword evidence="7" id="KW-1185">Reference proteome</keyword>
<dbReference type="OrthoDB" id="9795390at2"/>
<evidence type="ECO:0000313" key="6">
    <source>
        <dbReference type="EMBL" id="MDX5894021.1"/>
    </source>
</evidence>
<evidence type="ECO:0000256" key="3">
    <source>
        <dbReference type="SAM" id="Phobius"/>
    </source>
</evidence>
<dbReference type="KEGG" id="rrd:RradSPS_1331"/>
<feature type="transmembrane region" description="Helical" evidence="3">
    <location>
        <begin position="508"/>
        <end position="527"/>
    </location>
</feature>
<comment type="similarity">
    <text evidence="1">Belongs to the protein kinase superfamily. ADCK protein kinase family.</text>
</comment>
<evidence type="ECO:0000313" key="5">
    <source>
        <dbReference type="EMBL" id="AHY46614.1"/>
    </source>
</evidence>
<feature type="domain" description="Protein kinase" evidence="4">
    <location>
        <begin position="135"/>
        <end position="498"/>
    </location>
</feature>
<dbReference type="Gene3D" id="1.10.510.10">
    <property type="entry name" value="Transferase(Phosphotransferase) domain 1"/>
    <property type="match status" value="1"/>
</dbReference>
<evidence type="ECO:0000256" key="2">
    <source>
        <dbReference type="SAM" id="MobiDB-lite"/>
    </source>
</evidence>
<name>A0A023X3J3_RUBRA</name>
<dbReference type="CDD" id="cd05121">
    <property type="entry name" value="ABC1_ADCK3-like"/>
    <property type="match status" value="1"/>
</dbReference>
<proteinExistence type="inferred from homology"/>
<evidence type="ECO:0000313" key="7">
    <source>
        <dbReference type="Proteomes" id="UP000025229"/>
    </source>
</evidence>
<keyword evidence="3" id="KW-0472">Membrane</keyword>
<organism evidence="5 7">
    <name type="scientific">Rubrobacter radiotolerans</name>
    <name type="common">Arthrobacter radiotolerans</name>
    <dbReference type="NCBI Taxonomy" id="42256"/>
    <lineage>
        <taxon>Bacteria</taxon>
        <taxon>Bacillati</taxon>
        <taxon>Actinomycetota</taxon>
        <taxon>Rubrobacteria</taxon>
        <taxon>Rubrobacterales</taxon>
        <taxon>Rubrobacteraceae</taxon>
        <taxon>Rubrobacter</taxon>
    </lineage>
</organism>
<dbReference type="EMBL" id="JAWXXX010000001">
    <property type="protein sequence ID" value="MDX5894021.1"/>
    <property type="molecule type" value="Genomic_DNA"/>
</dbReference>
<protein>
    <submittedName>
        <fullName evidence="6">AarF/ABC1/UbiB kinase family protein</fullName>
    </submittedName>
    <submittedName>
        <fullName evidence="5">Putative unusual protein kinase</fullName>
    </submittedName>
</protein>
<keyword evidence="3" id="KW-1133">Transmembrane helix</keyword>
<feature type="region of interest" description="Disordered" evidence="2">
    <location>
        <begin position="1"/>
        <end position="20"/>
    </location>
</feature>
<evidence type="ECO:0000256" key="1">
    <source>
        <dbReference type="ARBA" id="ARBA00009670"/>
    </source>
</evidence>
<feature type="transmembrane region" description="Helical" evidence="3">
    <location>
        <begin position="533"/>
        <end position="562"/>
    </location>
</feature>
<dbReference type="PANTHER" id="PTHR10566:SF113">
    <property type="entry name" value="PROTEIN ACTIVITY OF BC1 COMPLEX KINASE 7, CHLOROPLASTIC"/>
    <property type="match status" value="1"/>
</dbReference>
<dbReference type="HOGENOM" id="CLU_006533_0_2_11"/>
<accession>A0A023X3J3</accession>
<dbReference type="PROSITE" id="PS50011">
    <property type="entry name" value="PROTEIN_KINASE_DOM"/>
    <property type="match status" value="1"/>
</dbReference>
<keyword evidence="3" id="KW-0812">Transmembrane</keyword>
<dbReference type="InterPro" id="IPR004147">
    <property type="entry name" value="ABC1_dom"/>
</dbReference>
<keyword evidence="5" id="KW-0808">Transferase</keyword>
<dbReference type="Proteomes" id="UP000025229">
    <property type="component" value="Chromosome"/>
</dbReference>
<reference evidence="5 7" key="1">
    <citation type="submission" date="2014-03" db="EMBL/GenBank/DDBJ databases">
        <title>Complete genome sequence of the Radio-Resistant Rubrobacter radiotolerans RSPS-4.</title>
        <authorList>
            <person name="Egas C.C."/>
            <person name="Barroso C.C."/>
            <person name="Froufe H.J.C."/>
            <person name="Pacheco J.J."/>
            <person name="Albuquerque L.L."/>
            <person name="da Costa M.M.S."/>
        </authorList>
    </citation>
    <scope>NUCLEOTIDE SEQUENCE [LARGE SCALE GENOMIC DNA]</scope>
    <source>
        <strain evidence="5 7">RSPS-4</strain>
    </source>
</reference>